<dbReference type="PROSITE" id="PS50156">
    <property type="entry name" value="SSD"/>
    <property type="match status" value="1"/>
</dbReference>
<feature type="transmembrane region" description="Helical" evidence="7">
    <location>
        <begin position="295"/>
        <end position="312"/>
    </location>
</feature>
<feature type="transmembrane region" description="Helical" evidence="7">
    <location>
        <begin position="431"/>
        <end position="450"/>
    </location>
</feature>
<keyword evidence="4 7" id="KW-1133">Transmembrane helix</keyword>
<dbReference type="InterPro" id="IPR000731">
    <property type="entry name" value="SSD"/>
</dbReference>
<evidence type="ECO:0000256" key="7">
    <source>
        <dbReference type="SAM" id="Phobius"/>
    </source>
</evidence>
<dbReference type="SUPFAM" id="SSF82866">
    <property type="entry name" value="Multidrug efflux transporter AcrB transmembrane domain"/>
    <property type="match status" value="2"/>
</dbReference>
<evidence type="ECO:0000256" key="1">
    <source>
        <dbReference type="ARBA" id="ARBA00004651"/>
    </source>
</evidence>
<dbReference type="OrthoDB" id="9176717at2"/>
<reference evidence="10" key="4">
    <citation type="journal article" date="2018" name="Arch. Microbiol.">
        <title>Evolution of structural fitness and multifunctional aspects of mycobacterial RND family transporters.</title>
        <authorList>
            <person name="Sandhu P."/>
            <person name="Akhter Y."/>
        </authorList>
    </citation>
    <scope>NUCLEOTIDE SEQUENCE</scope>
</reference>
<feature type="transmembrane region" description="Helical" evidence="7">
    <location>
        <begin position="241"/>
        <end position="261"/>
    </location>
</feature>
<dbReference type="RefSeq" id="WP_084545043.1">
    <property type="nucleotide sequence ID" value="NZ_AXWS01000013.1"/>
</dbReference>
<reference evidence="10" key="5">
    <citation type="submission" date="2025-08" db="UniProtKB">
        <authorList>
            <consortium name="RefSeq"/>
        </authorList>
    </citation>
    <scope>IDENTIFICATION</scope>
</reference>
<reference evidence="10" key="1">
    <citation type="journal article" date="1994" name="EMBO J.">
        <title>SecD and SecF are required for the proton electrochemical gradient stimulation of preprotein translocation.</title>
        <authorList>
            <person name="Arkowitz R.A."/>
            <person name="Wickner W."/>
        </authorList>
    </citation>
    <scope>NUCLEOTIDE SEQUENCE</scope>
</reference>
<feature type="domain" description="SSD" evidence="8">
    <location>
        <begin position="271"/>
        <end position="393"/>
    </location>
</feature>
<accession>A0A8B6XA27</accession>
<comment type="subcellular location">
    <subcellularLocation>
        <location evidence="1">Cell membrane</location>
        <topology evidence="1">Multi-pass membrane protein</topology>
    </subcellularLocation>
</comment>
<organism evidence="9 10">
    <name type="scientific">Derxia gummosa DSM 723</name>
    <dbReference type="NCBI Taxonomy" id="1121388"/>
    <lineage>
        <taxon>Bacteria</taxon>
        <taxon>Pseudomonadati</taxon>
        <taxon>Pseudomonadota</taxon>
        <taxon>Betaproteobacteria</taxon>
        <taxon>Burkholderiales</taxon>
        <taxon>Alcaligenaceae</taxon>
        <taxon>Derxia</taxon>
    </lineage>
</organism>
<evidence type="ECO:0000313" key="9">
    <source>
        <dbReference type="Proteomes" id="UP000675920"/>
    </source>
</evidence>
<evidence type="ECO:0000256" key="4">
    <source>
        <dbReference type="ARBA" id="ARBA00022989"/>
    </source>
</evidence>
<evidence type="ECO:0000256" key="3">
    <source>
        <dbReference type="ARBA" id="ARBA00022692"/>
    </source>
</evidence>
<dbReference type="InterPro" id="IPR050545">
    <property type="entry name" value="Mycobact_MmpL"/>
</dbReference>
<proteinExistence type="predicted"/>
<protein>
    <submittedName>
        <fullName evidence="10">Efflux RND transporter permease subunit</fullName>
    </submittedName>
</protein>
<evidence type="ECO:0000256" key="2">
    <source>
        <dbReference type="ARBA" id="ARBA00022475"/>
    </source>
</evidence>
<feature type="transmembrane region" description="Helical" evidence="7">
    <location>
        <begin position="684"/>
        <end position="705"/>
    </location>
</feature>
<feature type="transmembrane region" description="Helical" evidence="7">
    <location>
        <begin position="268"/>
        <end position="289"/>
    </location>
</feature>
<feature type="transmembrane region" description="Helical" evidence="7">
    <location>
        <begin position="372"/>
        <end position="396"/>
    </location>
</feature>
<name>A0A8B6XA27_9BURK</name>
<feature type="compositionally biased region" description="Low complexity" evidence="6">
    <location>
        <begin position="801"/>
        <end position="811"/>
    </location>
</feature>
<keyword evidence="9" id="KW-1185">Reference proteome</keyword>
<dbReference type="PANTHER" id="PTHR33406:SF10">
    <property type="entry name" value="SSD DOMAIN-CONTAINING PROTEIN"/>
    <property type="match status" value="1"/>
</dbReference>
<feature type="transmembrane region" description="Helical" evidence="7">
    <location>
        <begin position="726"/>
        <end position="749"/>
    </location>
</feature>
<dbReference type="Pfam" id="PF03176">
    <property type="entry name" value="MMPL"/>
    <property type="match status" value="1"/>
</dbReference>
<reference evidence="10" key="2">
    <citation type="journal article" date="1999" name="J. Mol. Microbiol. Biotechnol.">
        <title>The RND permease superfamily: an ancient, ubiquitous and diverse family that includes human disease and development proteins.</title>
        <authorList>
            <person name="Tseng T.T."/>
            <person name="Gratwick K.S."/>
            <person name="Kollman J."/>
            <person name="Park D."/>
            <person name="Nies D.H."/>
            <person name="Goffeau A."/>
            <person name="Saier M.H. Jr."/>
        </authorList>
    </citation>
    <scope>NUCLEOTIDE SEQUENCE</scope>
</reference>
<dbReference type="PANTHER" id="PTHR33406">
    <property type="entry name" value="MEMBRANE PROTEIN MJ1562-RELATED"/>
    <property type="match status" value="1"/>
</dbReference>
<evidence type="ECO:0000259" key="8">
    <source>
        <dbReference type="PROSITE" id="PS50156"/>
    </source>
</evidence>
<evidence type="ECO:0000256" key="6">
    <source>
        <dbReference type="SAM" id="MobiDB-lite"/>
    </source>
</evidence>
<keyword evidence="3 7" id="KW-0812">Transmembrane</keyword>
<dbReference type="GO" id="GO:0005886">
    <property type="term" value="C:plasma membrane"/>
    <property type="evidence" value="ECO:0007669"/>
    <property type="project" value="UniProtKB-SubCell"/>
</dbReference>
<dbReference type="AlphaFoldDB" id="A0A8B6XA27"/>
<keyword evidence="2" id="KW-1003">Cell membrane</keyword>
<feature type="transmembrane region" description="Helical" evidence="7">
    <location>
        <begin position="339"/>
        <end position="360"/>
    </location>
</feature>
<feature type="region of interest" description="Disordered" evidence="6">
    <location>
        <begin position="801"/>
        <end position="840"/>
    </location>
</feature>
<dbReference type="Proteomes" id="UP000675920">
    <property type="component" value="Unplaced"/>
</dbReference>
<keyword evidence="5 7" id="KW-0472">Membrane</keyword>
<evidence type="ECO:0000313" key="10">
    <source>
        <dbReference type="RefSeq" id="WP_084545043.1"/>
    </source>
</evidence>
<feature type="transmembrane region" description="Helical" evidence="7">
    <location>
        <begin position="656"/>
        <end position="678"/>
    </location>
</feature>
<reference evidence="10" key="3">
    <citation type="journal article" date="2006" name="J. Bacteriol.">
        <title>Archaeal and bacterial SecD and SecF homologs exhibit striking structural and functional conservation.</title>
        <authorList>
            <person name="Hand N.J."/>
            <person name="Klein R."/>
            <person name="Laskewitz A."/>
            <person name="Pohlschroder M."/>
        </authorList>
    </citation>
    <scope>NUCLEOTIDE SEQUENCE</scope>
</reference>
<dbReference type="Gene3D" id="1.20.1640.10">
    <property type="entry name" value="Multidrug efflux transporter AcrB transmembrane domain"/>
    <property type="match status" value="2"/>
</dbReference>
<evidence type="ECO:0000256" key="5">
    <source>
        <dbReference type="ARBA" id="ARBA00023136"/>
    </source>
</evidence>
<feature type="transmembrane region" description="Helical" evidence="7">
    <location>
        <begin position="631"/>
        <end position="649"/>
    </location>
</feature>
<sequence length="840" mass="89036">MSPLHPPAALPAPGDFDVRSGSLVERAIFNHRWLVLALCLLVTLVLGWQASRLTLNASFEKTIPARHEFIRNYLDHRDELQGLGNTVRIAVENPAGSIYDAAYLDTLRRLSDEAFLLPGVARTGFRSLWTPNVRWVGVTEDGLEGGPVIPDGYAGSAADLQALAANIARSGEIGQIVALDAKSSIVQLPLLPVDAEGRALDYGAFADRLEALRARYESRGVKLHITGFAKVVGDLIDGVRAVLAFFAVAVAIAPAAVFWFTRCWRSTALVVTASLVAVVWQLGLLPLLGQSLDPYSILVPFLVFAIGMSHGAQKMNGIMQDVGRGAHKLVAARLTFRRLFLAGLTALLADAVGFAVLLVIDIQVIRELAVAASIGVAVLIFTNLILLPILLSYTGVSAKAAARSLKSEQTDAAGHAKHPAWAALDRFTRRGAATAAVTGALILAAAGYAVSTRLSIGDLDPGAPELRADSRYNRDVAFTNAAYGASSDVLAVMVKTPDGGCSRYGVLNKVDALEWQLRQLDGVESTNTLALLNRRVLSGLNEANPKWYEFLPNQDMLNTVTAGAPRGLYNDSCSLLTMYVYLRDHKAETLSRVVNHVQAFAADNDGDDARFLLAAGSAGIEAATNIVVKDAWHEMLLLVYGAVVLLSFITFRSWRAVLVAVLPLMLTSVLCEALMVALGMGVKVATLPVIALGVGIGVDYALYILSVTLARLREGASLSEAYYRALLFTGRVVMLTGVTLALGVVTWVASPIRFQADMGLLLAFMFLWNMLGALVLIPALAHFLLRPAARAAVSAAGDAGAAPATPPAAEAVGQPLPAPPPALRPGLGGAVPAPSPVPGT</sequence>
<feature type="transmembrane region" description="Helical" evidence="7">
    <location>
        <begin position="761"/>
        <end position="785"/>
    </location>
</feature>
<dbReference type="InterPro" id="IPR004869">
    <property type="entry name" value="MMPL_dom"/>
</dbReference>